<dbReference type="InterPro" id="IPR036388">
    <property type="entry name" value="WH-like_DNA-bd_sf"/>
</dbReference>
<dbReference type="Gene3D" id="1.10.10.10">
    <property type="entry name" value="Winged helix-like DNA-binding domain superfamily/Winged helix DNA-binding domain"/>
    <property type="match status" value="1"/>
</dbReference>
<sequence>MISTNPVVVRRMMAGLREKEILISEKGHGGGWHLARPLSAISLRDVYEAIGSPPLFNIGPGADPADCLVEKAVDARLELAMQEAERRLLQQFSEIAVEDLAQDFEQRFAALQADADDNPAAAFSHIKS</sequence>
<dbReference type="PROSITE" id="PS51197">
    <property type="entry name" value="HTH_RRF2_2"/>
    <property type="match status" value="1"/>
</dbReference>
<keyword evidence="2" id="KW-1185">Reference proteome</keyword>
<dbReference type="SUPFAM" id="SSF46785">
    <property type="entry name" value="Winged helix' DNA-binding domain"/>
    <property type="match status" value="1"/>
</dbReference>
<accession>A0ABV2I7T5</accession>
<dbReference type="Pfam" id="PF02082">
    <property type="entry name" value="Rrf2"/>
    <property type="match status" value="1"/>
</dbReference>
<proteinExistence type="predicted"/>
<name>A0ABV2I7T5_9HYPH</name>
<dbReference type="Proteomes" id="UP001549164">
    <property type="component" value="Unassembled WGS sequence"/>
</dbReference>
<dbReference type="EMBL" id="JBEPLY010000002">
    <property type="protein sequence ID" value="MET3598973.1"/>
    <property type="molecule type" value="Genomic_DNA"/>
</dbReference>
<dbReference type="InterPro" id="IPR000944">
    <property type="entry name" value="Tscrpt_reg_Rrf2"/>
</dbReference>
<organism evidence="1 2">
    <name type="scientific">Martelella mangrovi</name>
    <dbReference type="NCBI Taxonomy" id="1397477"/>
    <lineage>
        <taxon>Bacteria</taxon>
        <taxon>Pseudomonadati</taxon>
        <taxon>Pseudomonadota</taxon>
        <taxon>Alphaproteobacteria</taxon>
        <taxon>Hyphomicrobiales</taxon>
        <taxon>Aurantimonadaceae</taxon>
        <taxon>Martelella</taxon>
    </lineage>
</organism>
<protein>
    <submittedName>
        <fullName evidence="1">DNA-binding IscR family transcriptional regulator</fullName>
    </submittedName>
</protein>
<keyword evidence="1" id="KW-0238">DNA-binding</keyword>
<dbReference type="InterPro" id="IPR036390">
    <property type="entry name" value="WH_DNA-bd_sf"/>
</dbReference>
<gene>
    <name evidence="1" type="ORF">ABID12_000900</name>
</gene>
<evidence type="ECO:0000313" key="2">
    <source>
        <dbReference type="Proteomes" id="UP001549164"/>
    </source>
</evidence>
<dbReference type="PANTHER" id="PTHR33221">
    <property type="entry name" value="WINGED HELIX-TURN-HELIX TRANSCRIPTIONAL REGULATOR, RRF2 FAMILY"/>
    <property type="match status" value="1"/>
</dbReference>
<evidence type="ECO:0000313" key="1">
    <source>
        <dbReference type="EMBL" id="MET3598973.1"/>
    </source>
</evidence>
<dbReference type="GO" id="GO:0003677">
    <property type="term" value="F:DNA binding"/>
    <property type="evidence" value="ECO:0007669"/>
    <property type="project" value="UniProtKB-KW"/>
</dbReference>
<comment type="caution">
    <text evidence="1">The sequence shown here is derived from an EMBL/GenBank/DDBJ whole genome shotgun (WGS) entry which is preliminary data.</text>
</comment>
<dbReference type="PANTHER" id="PTHR33221:SF15">
    <property type="entry name" value="HTH-TYPE TRANSCRIPTIONAL REGULATOR YWGB-RELATED"/>
    <property type="match status" value="1"/>
</dbReference>
<reference evidence="1 2" key="1">
    <citation type="submission" date="2024-06" db="EMBL/GenBank/DDBJ databases">
        <title>Genomic Encyclopedia of Type Strains, Phase IV (KMG-IV): sequencing the most valuable type-strain genomes for metagenomic binning, comparative biology and taxonomic classification.</title>
        <authorList>
            <person name="Goeker M."/>
        </authorList>
    </citation>
    <scope>NUCLEOTIDE SEQUENCE [LARGE SCALE GENOMIC DNA]</scope>
    <source>
        <strain evidence="1 2">DSM 28102</strain>
    </source>
</reference>